<proteinExistence type="predicted"/>
<sequence>MINGSNSDILKSQHVTEVTNTENNTDSYDCQVFCIKDIYPESSNSSSLPISPSIKALHSNNSINKFDEKLTNSTNQQSRKMTEEVKSSVGTSITEFRLASLNSPEANKCMDIVMGCSPCSAYCGRCKNYVHTVIDYQEDVIPGYLLKISQTLMMCCGNLDWLNKYIIHRCPCCNLILGKI</sequence>
<evidence type="ECO:0008006" key="3">
    <source>
        <dbReference type="Google" id="ProtNLM"/>
    </source>
</evidence>
<protein>
    <recommendedName>
        <fullName evidence="3">LITAF domain-containing protein</fullName>
    </recommendedName>
</protein>
<reference evidence="1 2" key="1">
    <citation type="submission" date="2016-11" db="EMBL/GenBank/DDBJ databases">
        <title>The macronuclear genome of Stentor coeruleus: a giant cell with tiny introns.</title>
        <authorList>
            <person name="Slabodnick M."/>
            <person name="Ruby J.G."/>
            <person name="Reiff S.B."/>
            <person name="Swart E.C."/>
            <person name="Gosai S."/>
            <person name="Prabakaran S."/>
            <person name="Witkowska E."/>
            <person name="Larue G.E."/>
            <person name="Fisher S."/>
            <person name="Freeman R.M."/>
            <person name="Gunawardena J."/>
            <person name="Chu W."/>
            <person name="Stover N.A."/>
            <person name="Gregory B.D."/>
            <person name="Nowacki M."/>
            <person name="Derisi J."/>
            <person name="Roy S.W."/>
            <person name="Marshall W.F."/>
            <person name="Sood P."/>
        </authorList>
    </citation>
    <scope>NUCLEOTIDE SEQUENCE [LARGE SCALE GENOMIC DNA]</scope>
    <source>
        <strain evidence="1">WM001</strain>
    </source>
</reference>
<dbReference type="Proteomes" id="UP000187209">
    <property type="component" value="Unassembled WGS sequence"/>
</dbReference>
<dbReference type="EMBL" id="MPUH01001910">
    <property type="protein sequence ID" value="OMJ65862.1"/>
    <property type="molecule type" value="Genomic_DNA"/>
</dbReference>
<dbReference type="OrthoDB" id="10661759at2759"/>
<keyword evidence="2" id="KW-1185">Reference proteome</keyword>
<comment type="caution">
    <text evidence="1">The sequence shown here is derived from an EMBL/GenBank/DDBJ whole genome shotgun (WGS) entry which is preliminary data.</text>
</comment>
<organism evidence="1 2">
    <name type="scientific">Stentor coeruleus</name>
    <dbReference type="NCBI Taxonomy" id="5963"/>
    <lineage>
        <taxon>Eukaryota</taxon>
        <taxon>Sar</taxon>
        <taxon>Alveolata</taxon>
        <taxon>Ciliophora</taxon>
        <taxon>Postciliodesmatophora</taxon>
        <taxon>Heterotrichea</taxon>
        <taxon>Heterotrichida</taxon>
        <taxon>Stentoridae</taxon>
        <taxon>Stentor</taxon>
    </lineage>
</organism>
<evidence type="ECO:0000313" key="1">
    <source>
        <dbReference type="EMBL" id="OMJ65862.1"/>
    </source>
</evidence>
<gene>
    <name evidence="1" type="ORF">SteCoe_37503</name>
</gene>
<evidence type="ECO:0000313" key="2">
    <source>
        <dbReference type="Proteomes" id="UP000187209"/>
    </source>
</evidence>
<accession>A0A1R2AMW1</accession>
<name>A0A1R2AMW1_9CILI</name>
<dbReference type="AlphaFoldDB" id="A0A1R2AMW1"/>